<dbReference type="RefSeq" id="WP_211857670.1">
    <property type="nucleotide sequence ID" value="NZ_JAAGBB010000081.1"/>
</dbReference>
<keyword evidence="1" id="KW-0805">Transcription regulation</keyword>
<dbReference type="EMBL" id="JAAGBB010000081">
    <property type="protein sequence ID" value="MBR0669073.1"/>
    <property type="molecule type" value="Genomic_DNA"/>
</dbReference>
<dbReference type="Gene3D" id="3.40.50.2300">
    <property type="match status" value="2"/>
</dbReference>
<dbReference type="InterPro" id="IPR000843">
    <property type="entry name" value="HTH_LacI"/>
</dbReference>
<accession>A0ABS5F935</accession>
<comment type="caution">
    <text evidence="6">The sequence shown here is derived from an EMBL/GenBank/DDBJ whole genome shotgun (WGS) entry which is preliminary data.</text>
</comment>
<dbReference type="CDD" id="cd06267">
    <property type="entry name" value="PBP1_LacI_sugar_binding-like"/>
    <property type="match status" value="1"/>
</dbReference>
<evidence type="ECO:0000313" key="6">
    <source>
        <dbReference type="EMBL" id="MBR0669073.1"/>
    </source>
</evidence>
<sequence length="357" mass="36605">MPSATRRGSPPSPPASGPAAPTLKKVAEAAGVHLSTVSRALNPETRHLVAEAATARVLAEAARLGYRPDAAAAALRTGRSRLIGALVPGIANPVFAPILAGAEAVLAGRGYALLVADPGDDPARAVTLADEMASRRVDGLLLATAAGHDDPVVSRCLARGTPVVLINRTEAEARAPAVVSDDQEGLRLAIEHLVALGHRRIGHIAGPPNLSTGALRRRGFEAAMAAHGLDASAIAPATAYSRPAGAAAARQLRAGHPGLTALACANDLLALGTYDVLAEAGLRVPDDVSVTGHNDMPMMDMVAPPLTTVRIGHAEMGREAAHLLLRALDDRTTPPTRGTAVLLRPTLVIRASSAPPR</sequence>
<dbReference type="SUPFAM" id="SSF47413">
    <property type="entry name" value="lambda repressor-like DNA-binding domains"/>
    <property type="match status" value="1"/>
</dbReference>
<evidence type="ECO:0000256" key="3">
    <source>
        <dbReference type="ARBA" id="ARBA00023163"/>
    </source>
</evidence>
<dbReference type="Pfam" id="PF00356">
    <property type="entry name" value="LacI"/>
    <property type="match status" value="1"/>
</dbReference>
<evidence type="ECO:0000256" key="4">
    <source>
        <dbReference type="SAM" id="MobiDB-lite"/>
    </source>
</evidence>
<keyword evidence="3" id="KW-0804">Transcription</keyword>
<evidence type="ECO:0000256" key="1">
    <source>
        <dbReference type="ARBA" id="ARBA00023015"/>
    </source>
</evidence>
<dbReference type="Pfam" id="PF13377">
    <property type="entry name" value="Peripla_BP_3"/>
    <property type="match status" value="1"/>
</dbReference>
<evidence type="ECO:0000259" key="5">
    <source>
        <dbReference type="PROSITE" id="PS50932"/>
    </source>
</evidence>
<evidence type="ECO:0000256" key="2">
    <source>
        <dbReference type="ARBA" id="ARBA00023125"/>
    </source>
</evidence>
<dbReference type="PROSITE" id="PS50932">
    <property type="entry name" value="HTH_LACI_2"/>
    <property type="match status" value="1"/>
</dbReference>
<name>A0ABS5F935_9PROT</name>
<organism evidence="6 7">
    <name type="scientific">Plastoroseomonas hellenica</name>
    <dbReference type="NCBI Taxonomy" id="2687306"/>
    <lineage>
        <taxon>Bacteria</taxon>
        <taxon>Pseudomonadati</taxon>
        <taxon>Pseudomonadota</taxon>
        <taxon>Alphaproteobacteria</taxon>
        <taxon>Acetobacterales</taxon>
        <taxon>Acetobacteraceae</taxon>
        <taxon>Plastoroseomonas</taxon>
    </lineage>
</organism>
<dbReference type="SMART" id="SM00354">
    <property type="entry name" value="HTH_LACI"/>
    <property type="match status" value="1"/>
</dbReference>
<keyword evidence="2" id="KW-0238">DNA-binding</keyword>
<dbReference type="InterPro" id="IPR028082">
    <property type="entry name" value="Peripla_BP_I"/>
</dbReference>
<dbReference type="Proteomes" id="UP001196870">
    <property type="component" value="Unassembled WGS sequence"/>
</dbReference>
<keyword evidence="7" id="KW-1185">Reference proteome</keyword>
<dbReference type="InterPro" id="IPR010982">
    <property type="entry name" value="Lambda_DNA-bd_dom_sf"/>
</dbReference>
<reference evidence="7" key="1">
    <citation type="journal article" date="2021" name="Syst. Appl. Microbiol.">
        <title>Roseomonas hellenica sp. nov., isolated from roots of wild-growing Alkanna tinctoria.</title>
        <authorList>
            <person name="Rat A."/>
            <person name="Naranjo H.D."/>
            <person name="Lebbe L."/>
            <person name="Cnockaert M."/>
            <person name="Krigas N."/>
            <person name="Grigoriadou K."/>
            <person name="Maloupa E."/>
            <person name="Willems A."/>
        </authorList>
    </citation>
    <scope>NUCLEOTIDE SEQUENCE [LARGE SCALE GENOMIC DNA]</scope>
    <source>
        <strain evidence="7">LMG 31523</strain>
    </source>
</reference>
<dbReference type="PANTHER" id="PTHR30146:SF138">
    <property type="entry name" value="TRANSCRIPTIONAL REGULATORY PROTEIN"/>
    <property type="match status" value="1"/>
</dbReference>
<dbReference type="InterPro" id="IPR046335">
    <property type="entry name" value="LacI/GalR-like_sensor"/>
</dbReference>
<proteinExistence type="predicted"/>
<dbReference type="Gene3D" id="1.10.260.40">
    <property type="entry name" value="lambda repressor-like DNA-binding domains"/>
    <property type="match status" value="1"/>
</dbReference>
<feature type="domain" description="HTH lacI-type" evidence="5">
    <location>
        <begin position="21"/>
        <end position="77"/>
    </location>
</feature>
<feature type="region of interest" description="Disordered" evidence="4">
    <location>
        <begin position="1"/>
        <end position="21"/>
    </location>
</feature>
<gene>
    <name evidence="6" type="ORF">GXW71_32285</name>
</gene>
<dbReference type="SUPFAM" id="SSF53822">
    <property type="entry name" value="Periplasmic binding protein-like I"/>
    <property type="match status" value="1"/>
</dbReference>
<protein>
    <submittedName>
        <fullName evidence="6">LacI family transcriptional regulator</fullName>
    </submittedName>
</protein>
<dbReference type="PANTHER" id="PTHR30146">
    <property type="entry name" value="LACI-RELATED TRANSCRIPTIONAL REPRESSOR"/>
    <property type="match status" value="1"/>
</dbReference>
<evidence type="ECO:0000313" key="7">
    <source>
        <dbReference type="Proteomes" id="UP001196870"/>
    </source>
</evidence>
<dbReference type="CDD" id="cd01392">
    <property type="entry name" value="HTH_LacI"/>
    <property type="match status" value="1"/>
</dbReference>